<dbReference type="PANTHER" id="PTHR43476">
    <property type="entry name" value="3-(3-HYDROXY-PHENYL)PROPIONATE/3-HYDROXYCINNAMIC ACID HYDROXYLASE"/>
    <property type="match status" value="1"/>
</dbReference>
<reference evidence="3 4" key="1">
    <citation type="submission" date="2017-08" db="EMBL/GenBank/DDBJ databases">
        <title>Infants hospitalized years apart are colonized by the same room-sourced microbial strains.</title>
        <authorList>
            <person name="Brooks B."/>
            <person name="Olm M.R."/>
            <person name="Firek B.A."/>
            <person name="Baker R."/>
            <person name="Thomas B.C."/>
            <person name="Morowitz M.J."/>
            <person name="Banfield J.F."/>
        </authorList>
    </citation>
    <scope>NUCLEOTIDE SEQUENCE [LARGE SCALE GENOMIC DNA]</scope>
    <source>
        <strain evidence="3">S2_005_003_R2_43</strain>
    </source>
</reference>
<organism evidence="3 4">
    <name type="scientific">Ancylobacter novellus</name>
    <name type="common">Thiobacillus novellus</name>
    <dbReference type="NCBI Taxonomy" id="921"/>
    <lineage>
        <taxon>Bacteria</taxon>
        <taxon>Pseudomonadati</taxon>
        <taxon>Pseudomonadota</taxon>
        <taxon>Alphaproteobacteria</taxon>
        <taxon>Hyphomicrobiales</taxon>
        <taxon>Xanthobacteraceae</taxon>
        <taxon>Ancylobacter</taxon>
    </lineage>
</organism>
<dbReference type="GO" id="GO:0016491">
    <property type="term" value="F:oxidoreductase activity"/>
    <property type="evidence" value="ECO:0007669"/>
    <property type="project" value="UniProtKB-KW"/>
</dbReference>
<dbReference type="NCBIfam" id="NF004834">
    <property type="entry name" value="PRK06185.1-3"/>
    <property type="match status" value="1"/>
</dbReference>
<dbReference type="InterPro" id="IPR002938">
    <property type="entry name" value="FAD-bd"/>
</dbReference>
<dbReference type="PANTHER" id="PTHR43476:SF5">
    <property type="entry name" value="FAD-DEPENDENT MONOOXYGENASE"/>
    <property type="match status" value="1"/>
</dbReference>
<evidence type="ECO:0000313" key="4">
    <source>
        <dbReference type="Proteomes" id="UP000249577"/>
    </source>
</evidence>
<evidence type="ECO:0000259" key="2">
    <source>
        <dbReference type="Pfam" id="PF01494"/>
    </source>
</evidence>
<dbReference type="AlphaFoldDB" id="A0A2W5K6S7"/>
<evidence type="ECO:0000313" key="3">
    <source>
        <dbReference type="EMBL" id="PZQ11304.1"/>
    </source>
</evidence>
<protein>
    <recommendedName>
        <fullName evidence="2">FAD-binding domain-containing protein</fullName>
    </recommendedName>
</protein>
<dbReference type="GO" id="GO:0071949">
    <property type="term" value="F:FAD binding"/>
    <property type="evidence" value="ECO:0007669"/>
    <property type="project" value="InterPro"/>
</dbReference>
<dbReference type="EMBL" id="QFPN01000012">
    <property type="protein sequence ID" value="PZQ11304.1"/>
    <property type="molecule type" value="Genomic_DNA"/>
</dbReference>
<proteinExistence type="predicted"/>
<dbReference type="InterPro" id="IPR036188">
    <property type="entry name" value="FAD/NAD-bd_sf"/>
</dbReference>
<dbReference type="Gene3D" id="3.50.50.60">
    <property type="entry name" value="FAD/NAD(P)-binding domain"/>
    <property type="match status" value="2"/>
</dbReference>
<dbReference type="InterPro" id="IPR050631">
    <property type="entry name" value="PheA/TfdB_FAD_monoxygenase"/>
</dbReference>
<accession>A0A2W5K6S7</accession>
<gene>
    <name evidence="3" type="ORF">DI565_18600</name>
</gene>
<feature type="domain" description="FAD-binding" evidence="2">
    <location>
        <begin position="9"/>
        <end position="324"/>
    </location>
</feature>
<comment type="caution">
    <text evidence="3">The sequence shown here is derived from an EMBL/GenBank/DDBJ whole genome shotgun (WGS) entry which is preliminary data.</text>
</comment>
<dbReference type="Proteomes" id="UP000249577">
    <property type="component" value="Unassembled WGS sequence"/>
</dbReference>
<dbReference type="SUPFAM" id="SSF51905">
    <property type="entry name" value="FAD/NAD(P)-binding domain"/>
    <property type="match status" value="1"/>
</dbReference>
<dbReference type="NCBIfam" id="NF004833">
    <property type="entry name" value="PRK06185.1-1"/>
    <property type="match status" value="1"/>
</dbReference>
<dbReference type="PRINTS" id="PR00420">
    <property type="entry name" value="RNGMNOXGNASE"/>
</dbReference>
<sequence length="406" mass="43842">MTTELRARCCVVGGGPAGLMLSLLLARAGVEVVALEKHADFLRDFRGDTIHPSTMEALNDLGLLEAFLRLPHQKVETLSAIVEDETFRVADFRRLNCTKRFIALMPQWDFLDFLAAEAGRYPGFRLVRRAEADGLLRDASGRVTGVTAKTPDGPLEVRADLVVGADGRRSTVRSAAGLEVETLGAPMDVMWFRVSRAESDGAATAGRFSRDGLLVAINRQDYWQCAYVIAKGQGDAVKAEGLAAFRARVARLAPFPADRTQEIDDLDRVSLLSVAVDRLKRWHMPGLLCIGDAAHAMSPIGGVGVNVAIQDAIATANILAASLRLGPVGEAELARVQARRMLAVRITQAMQVFMQRNVVAPTLGAGRPLKAPLPLRLINRFPALQAIPAHLVGVGVRPERVRSPAA</sequence>
<keyword evidence="1" id="KW-0560">Oxidoreductase</keyword>
<dbReference type="Pfam" id="PF01494">
    <property type="entry name" value="FAD_binding_3"/>
    <property type="match status" value="1"/>
</dbReference>
<evidence type="ECO:0000256" key="1">
    <source>
        <dbReference type="ARBA" id="ARBA00023002"/>
    </source>
</evidence>
<name>A0A2W5K6S7_ANCNO</name>